<reference evidence="2 3" key="1">
    <citation type="submission" date="2016-10" db="EMBL/GenBank/DDBJ databases">
        <authorList>
            <person name="de Groot N.N."/>
        </authorList>
    </citation>
    <scope>NUCLEOTIDE SEQUENCE [LARGE SCALE GENOMIC DNA]</scope>
    <source>
        <strain evidence="2 3">DSM 19219</strain>
    </source>
</reference>
<protein>
    <recommendedName>
        <fullName evidence="4">TRAP transporter solute receptor, TAXI family</fullName>
    </recommendedName>
</protein>
<organism evidence="2 3">
    <name type="scientific">Aidingimonas halophila</name>
    <dbReference type="NCBI Taxonomy" id="574349"/>
    <lineage>
        <taxon>Bacteria</taxon>
        <taxon>Pseudomonadati</taxon>
        <taxon>Pseudomonadota</taxon>
        <taxon>Gammaproteobacteria</taxon>
        <taxon>Oceanospirillales</taxon>
        <taxon>Halomonadaceae</taxon>
        <taxon>Aidingimonas</taxon>
    </lineage>
</organism>
<dbReference type="OrthoDB" id="9776669at2"/>
<name>A0A1H3GSE0_9GAMM</name>
<dbReference type="Gene3D" id="3.40.190.10">
    <property type="entry name" value="Periplasmic binding protein-like II"/>
    <property type="match status" value="2"/>
</dbReference>
<gene>
    <name evidence="2" type="ORF">SAMN05443545_11037</name>
</gene>
<accession>A0A1H3GSE0</accession>
<dbReference type="CDD" id="cd13520">
    <property type="entry name" value="PBP2_TAXI_TRAP"/>
    <property type="match status" value="1"/>
</dbReference>
<feature type="chain" id="PRO_5011679171" description="TRAP transporter solute receptor, TAXI family" evidence="1">
    <location>
        <begin position="25"/>
        <end position="318"/>
    </location>
</feature>
<dbReference type="NCBIfam" id="TIGR02122">
    <property type="entry name" value="TRAP_TAXI"/>
    <property type="match status" value="1"/>
</dbReference>
<sequence length="318" mass="35341">MYKTLITLSLGALPFVMVPTTSLAQEEFIRIATAGSGGNYYRLGGGLASIYNDRIDGVEASIQATGGTVENLDLLADQEVELAYLSGGIGQEAYENTGQFEQRPEGRYEGLRAIATVYPNPQWFIAIDEDIESVKDLEGMRVSVGTQGGAGETWWRSIMEHLDWTYEDIQPEFTVHDSAIDQVRNRQIDALIWPDAPGSSSIQQIADTDRGRALDIDEDIIEYMADQGLDYAYTLDADDNPFGDEDIQTFASPITLASHEGVSEERVYEMTKAMFENKEELIGVHPLAEYMELEDAAENLPFPLHPGAERYYEEQGVL</sequence>
<evidence type="ECO:0000256" key="1">
    <source>
        <dbReference type="SAM" id="SignalP"/>
    </source>
</evidence>
<dbReference type="STRING" id="574349.SAMN05443545_11037"/>
<evidence type="ECO:0000313" key="2">
    <source>
        <dbReference type="EMBL" id="SDY05970.1"/>
    </source>
</evidence>
<feature type="signal peptide" evidence="1">
    <location>
        <begin position="1"/>
        <end position="24"/>
    </location>
</feature>
<dbReference type="EMBL" id="FNNI01000010">
    <property type="protein sequence ID" value="SDY05970.1"/>
    <property type="molecule type" value="Genomic_DNA"/>
</dbReference>
<dbReference type="AlphaFoldDB" id="A0A1H3GSE0"/>
<evidence type="ECO:0000313" key="3">
    <source>
        <dbReference type="Proteomes" id="UP000198500"/>
    </source>
</evidence>
<dbReference type="PANTHER" id="PTHR42941:SF1">
    <property type="entry name" value="SLL1037 PROTEIN"/>
    <property type="match status" value="1"/>
</dbReference>
<dbReference type="InterPro" id="IPR011852">
    <property type="entry name" value="TRAP_TAXI"/>
</dbReference>
<proteinExistence type="predicted"/>
<keyword evidence="3" id="KW-1185">Reference proteome</keyword>
<keyword evidence="1" id="KW-0732">Signal</keyword>
<dbReference type="PANTHER" id="PTHR42941">
    <property type="entry name" value="SLL1037 PROTEIN"/>
    <property type="match status" value="1"/>
</dbReference>
<dbReference type="Proteomes" id="UP000198500">
    <property type="component" value="Unassembled WGS sequence"/>
</dbReference>
<dbReference type="RefSeq" id="WP_092571867.1">
    <property type="nucleotide sequence ID" value="NZ_BMXH01000011.1"/>
</dbReference>
<dbReference type="Pfam" id="PF16868">
    <property type="entry name" value="NMT1_3"/>
    <property type="match status" value="1"/>
</dbReference>
<dbReference type="SUPFAM" id="SSF53850">
    <property type="entry name" value="Periplasmic binding protein-like II"/>
    <property type="match status" value="1"/>
</dbReference>
<evidence type="ECO:0008006" key="4">
    <source>
        <dbReference type="Google" id="ProtNLM"/>
    </source>
</evidence>